<sequence length="400" mass="45439">MSYSDLPHKPTIPVEPFKLSIPDEDIKVLHILLKSTRIAKESYENVSAEKNKFGITRKWLVDMKDEWIKLDWRKQEERINSLPAFKAKVKNSEDSIFSIHFAALFSKKTDAIPIILSHGWPGSFYEFIAMMEMVKKKYSPEDLPYHLIVPSLPGWLFSTPPPNDREFSVKDVGYLFNGLMEGLGFGDGYVAQGGDIGSYVTNELGAKYPACKIIHVNYSNPPLRPPPPDSPEQEAPPLSAEEIFELLQKYGYALEHSTRPATVGLVVGSNPLSLLGWVGEKFLEWTDESPSVETILTMTSLYWFTDCFTTSIYTYRYGLGAKRHEASKEASYQKCPLGYSEFPKEITEIPAKWVKAQANMVWSKKHDSGGHFAALERPELLWADIEDFVNSQWEKYKGDC</sequence>
<dbReference type="InterPro" id="IPR010497">
    <property type="entry name" value="Epoxide_hydro_N"/>
</dbReference>
<feature type="active site" description="Nucleophile" evidence="3">
    <location>
        <position position="195"/>
    </location>
</feature>
<keyword evidence="2 5" id="KW-0378">Hydrolase</keyword>
<protein>
    <submittedName>
        <fullName evidence="5">Microsomal epoxide hydrolase</fullName>
    </submittedName>
</protein>
<evidence type="ECO:0000256" key="3">
    <source>
        <dbReference type="PIRSR" id="PIRSR001112-1"/>
    </source>
</evidence>
<dbReference type="PANTHER" id="PTHR21661:SF39">
    <property type="entry name" value="HYDROLASE, PUTATIVE (AFU_ORTHOLOGUE AFUA_3G08960)-RELATED"/>
    <property type="match status" value="1"/>
</dbReference>
<name>A0A0D0VHI8_CRYGA</name>
<dbReference type="InterPro" id="IPR029058">
    <property type="entry name" value="AB_hydrolase_fold"/>
</dbReference>
<reference evidence="5" key="1">
    <citation type="submission" date="2015-01" db="EMBL/GenBank/DDBJ databases">
        <title>The Genome Sequence of Cryptococcus gattii CA1280.</title>
        <authorList>
            <consortium name="The Broad Institute Genomics Platform"/>
            <person name="Cuomo C."/>
            <person name="Litvintseva A."/>
            <person name="Chen Y."/>
            <person name="Heitman J."/>
            <person name="Sun S."/>
            <person name="Springer D."/>
            <person name="Dromer F."/>
            <person name="Young S."/>
            <person name="Zeng Q."/>
            <person name="Gargeya S."/>
            <person name="Abouelleil A."/>
            <person name="Alvarado L."/>
            <person name="Chapman S.B."/>
            <person name="Gainer-Dewar J."/>
            <person name="Goldberg J."/>
            <person name="Griggs A."/>
            <person name="Gujja S."/>
            <person name="Hansen M."/>
            <person name="Howarth C."/>
            <person name="Imamovic A."/>
            <person name="Larimer J."/>
            <person name="Murphy C."/>
            <person name="Naylor J."/>
            <person name="Pearson M."/>
            <person name="Priest M."/>
            <person name="Roberts A."/>
            <person name="Saif S."/>
            <person name="Shea T."/>
            <person name="Sykes S."/>
            <person name="Wortman J."/>
            <person name="Nusbaum C."/>
            <person name="Birren B."/>
        </authorList>
    </citation>
    <scope>NUCLEOTIDE SEQUENCE [LARGE SCALE GENOMIC DNA]</scope>
    <source>
        <strain evidence="5">CA1280</strain>
    </source>
</reference>
<dbReference type="OrthoDB" id="7130006at2759"/>
<dbReference type="HOGENOM" id="CLU_019414_0_0_1"/>
<feature type="domain" description="Epoxide hydrolase N-terminal" evidence="4">
    <location>
        <begin position="14"/>
        <end position="127"/>
    </location>
</feature>
<comment type="similarity">
    <text evidence="1">Belongs to the peptidase S33 family.</text>
</comment>
<feature type="active site" description="Proton donor" evidence="3">
    <location>
        <position position="315"/>
    </location>
</feature>
<dbReference type="Pfam" id="PF06441">
    <property type="entry name" value="EHN"/>
    <property type="match status" value="1"/>
</dbReference>
<dbReference type="PRINTS" id="PR00412">
    <property type="entry name" value="EPOXHYDRLASE"/>
</dbReference>
<dbReference type="InterPro" id="IPR016292">
    <property type="entry name" value="Epoxide_hydrolase"/>
</dbReference>
<organism evidence="5">
    <name type="scientific">Cryptococcus bacillisporus CA1280</name>
    <dbReference type="NCBI Taxonomy" id="1296109"/>
    <lineage>
        <taxon>Eukaryota</taxon>
        <taxon>Fungi</taxon>
        <taxon>Dikarya</taxon>
        <taxon>Basidiomycota</taxon>
        <taxon>Agaricomycotina</taxon>
        <taxon>Tremellomycetes</taxon>
        <taxon>Tremellales</taxon>
        <taxon>Cryptococcaceae</taxon>
        <taxon>Cryptococcus</taxon>
        <taxon>Cryptococcus gattii species complex</taxon>
    </lineage>
</organism>
<proteinExistence type="inferred from homology"/>
<accession>A0A0D0VHI8</accession>
<evidence type="ECO:0000313" key="5">
    <source>
        <dbReference type="EMBL" id="KIR44280.1"/>
    </source>
</evidence>
<dbReference type="AlphaFoldDB" id="A0A0D0VHI8"/>
<evidence type="ECO:0000256" key="1">
    <source>
        <dbReference type="ARBA" id="ARBA00010088"/>
    </source>
</evidence>
<dbReference type="GO" id="GO:0097176">
    <property type="term" value="P:epoxide metabolic process"/>
    <property type="evidence" value="ECO:0007669"/>
    <property type="project" value="TreeGrafter"/>
</dbReference>
<dbReference type="PIRSF" id="PIRSF001112">
    <property type="entry name" value="Epoxide_hydrolase"/>
    <property type="match status" value="1"/>
</dbReference>
<gene>
    <name evidence="5" type="ORF">I312_06526</name>
</gene>
<evidence type="ECO:0000256" key="2">
    <source>
        <dbReference type="ARBA" id="ARBA00022801"/>
    </source>
</evidence>
<dbReference type="SUPFAM" id="SSF53474">
    <property type="entry name" value="alpha/beta-Hydrolases"/>
    <property type="match status" value="1"/>
</dbReference>
<dbReference type="GO" id="GO:0004301">
    <property type="term" value="F:epoxide hydrolase activity"/>
    <property type="evidence" value="ECO:0007669"/>
    <property type="project" value="TreeGrafter"/>
</dbReference>
<evidence type="ECO:0000259" key="4">
    <source>
        <dbReference type="Pfam" id="PF06441"/>
    </source>
</evidence>
<dbReference type="InterPro" id="IPR000639">
    <property type="entry name" value="Epox_hydrolase-like"/>
</dbReference>
<dbReference type="PANTHER" id="PTHR21661">
    <property type="entry name" value="EPOXIDE HYDROLASE 1-RELATED"/>
    <property type="match status" value="1"/>
</dbReference>
<dbReference type="EMBL" id="KN848005">
    <property type="protein sequence ID" value="KIR44280.1"/>
    <property type="molecule type" value="Genomic_DNA"/>
</dbReference>
<feature type="active site" description="Proton acceptor" evidence="3">
    <location>
        <position position="371"/>
    </location>
</feature>
<dbReference type="Gene3D" id="3.40.50.1820">
    <property type="entry name" value="alpha/beta hydrolase"/>
    <property type="match status" value="1"/>
</dbReference>